<feature type="region of interest" description="Disordered" evidence="1">
    <location>
        <begin position="1"/>
        <end position="20"/>
    </location>
</feature>
<evidence type="ECO:0000313" key="3">
    <source>
        <dbReference type="Proteomes" id="UP000051681"/>
    </source>
</evidence>
<dbReference type="EMBL" id="CYSF01000006">
    <property type="protein sequence ID" value="CUH84197.1"/>
    <property type="molecule type" value="Genomic_DNA"/>
</dbReference>
<dbReference type="Pfam" id="PF05013">
    <property type="entry name" value="FGase"/>
    <property type="match status" value="1"/>
</dbReference>
<protein>
    <submittedName>
        <fullName evidence="2">N-formylglutamate deformylase</fullName>
    </submittedName>
</protein>
<name>A0A0P1GNU9_9RHOB</name>
<evidence type="ECO:0000256" key="1">
    <source>
        <dbReference type="SAM" id="MobiDB-lite"/>
    </source>
</evidence>
<proteinExistence type="predicted"/>
<feature type="compositionally biased region" description="Polar residues" evidence="1">
    <location>
        <begin position="1"/>
        <end position="12"/>
    </location>
</feature>
<dbReference type="Proteomes" id="UP000051681">
    <property type="component" value="Unassembled WGS sequence"/>
</dbReference>
<accession>A0A0P1GNU9</accession>
<dbReference type="SUPFAM" id="SSF53187">
    <property type="entry name" value="Zn-dependent exopeptidases"/>
    <property type="match status" value="1"/>
</dbReference>
<evidence type="ECO:0000313" key="2">
    <source>
        <dbReference type="EMBL" id="CUH84197.1"/>
    </source>
</evidence>
<dbReference type="OrthoDB" id="8716700at2"/>
<sequence length="298" mass="34393">MSSHPSIISRNTPHPALTVSHGQSPLMLSFPHSGDVYPDDFGYREDLSYSDIDHPSDKYMDEIFAEGRELGLSTIKANFPRAYVDVNRHQHDIDKDMLDDPDNWFGRFLPGSVQAGATLFWSKSYEKPLYDRKLTLAEAKARIAKYFIPYHQTMTSMVEGLRQEHGEVYIVDCHSMTRYDRKMRGGTERPQVDIGTRNGHSCAPDLTEKMAQLFTDRGYEVGINKRFIGGEITLRYGWPDIDQHILQVELRRDLYMNEATRERNENFAKVQADCAEILREYKTYVENRTPKQTARVAT</sequence>
<keyword evidence="3" id="KW-1185">Reference proteome</keyword>
<organism evidence="2 3">
    <name type="scientific">Thalassovita mediterranea</name>
    <dbReference type="NCBI Taxonomy" id="340021"/>
    <lineage>
        <taxon>Bacteria</taxon>
        <taxon>Pseudomonadati</taxon>
        <taxon>Pseudomonadota</taxon>
        <taxon>Alphaproteobacteria</taxon>
        <taxon>Rhodobacterales</taxon>
        <taxon>Roseobacteraceae</taxon>
        <taxon>Thalassovita</taxon>
    </lineage>
</organism>
<dbReference type="InterPro" id="IPR007709">
    <property type="entry name" value="N-FG_amidohydro"/>
</dbReference>
<dbReference type="Gene3D" id="3.40.630.40">
    <property type="entry name" value="Zn-dependent exopeptidases"/>
    <property type="match status" value="1"/>
</dbReference>
<gene>
    <name evidence="2" type="ORF">TM5383_01403</name>
</gene>
<dbReference type="STRING" id="340021.TM5383_01403"/>
<dbReference type="AlphaFoldDB" id="A0A0P1GNU9"/>
<reference evidence="2 3" key="1">
    <citation type="submission" date="2015-09" db="EMBL/GenBank/DDBJ databases">
        <authorList>
            <consortium name="Swine Surveillance"/>
        </authorList>
    </citation>
    <scope>NUCLEOTIDE SEQUENCE [LARGE SCALE GENOMIC DNA]</scope>
    <source>
        <strain evidence="2 3">CECT 8383</strain>
    </source>
</reference>